<dbReference type="InterPro" id="IPR012571">
    <property type="entry name" value="Mdm31/Mdm32"/>
</dbReference>
<dbReference type="Pfam" id="PF08118">
    <property type="entry name" value="MDM31_MDM32"/>
    <property type="match status" value="1"/>
</dbReference>
<proteinExistence type="inferred from homology"/>
<evidence type="ECO:0000256" key="3">
    <source>
        <dbReference type="ARBA" id="ARBA00022692"/>
    </source>
</evidence>
<dbReference type="AlphaFoldDB" id="A0A4P9Z3D8"/>
<feature type="region of interest" description="Disordered" evidence="10">
    <location>
        <begin position="458"/>
        <end position="487"/>
    </location>
</feature>
<keyword evidence="3 11" id="KW-0812">Transmembrane</keyword>
<comment type="similarity">
    <text evidence="2">Belongs to the MDM31/MDM32 family.</text>
</comment>
<reference evidence="13" key="1">
    <citation type="journal article" date="2018" name="Nat. Microbiol.">
        <title>Leveraging single-cell genomics to expand the fungal tree of life.</title>
        <authorList>
            <person name="Ahrendt S.R."/>
            <person name="Quandt C.A."/>
            <person name="Ciobanu D."/>
            <person name="Clum A."/>
            <person name="Salamov A."/>
            <person name="Andreopoulos B."/>
            <person name="Cheng J.F."/>
            <person name="Woyke T."/>
            <person name="Pelin A."/>
            <person name="Henrissat B."/>
            <person name="Reynolds N.K."/>
            <person name="Benny G.L."/>
            <person name="Smith M.E."/>
            <person name="James T.Y."/>
            <person name="Grigoriev I.V."/>
        </authorList>
    </citation>
    <scope>NUCLEOTIDE SEQUENCE [LARGE SCALE GENOMIC DNA]</scope>
    <source>
        <strain evidence="13">Benny S71-1</strain>
    </source>
</reference>
<comment type="subcellular location">
    <subcellularLocation>
        <location evidence="1">Mitochondrion inner membrane</location>
    </subcellularLocation>
</comment>
<feature type="region of interest" description="Disordered" evidence="10">
    <location>
        <begin position="339"/>
        <end position="366"/>
    </location>
</feature>
<sequence>PSRRDTVKDIHGFFPRLLAHVKYTLMKRHRPWSVDDVLALFSWIFMSNAAFILVGTTTFASLLLALANSLQFQEFIAQRVGEYLTYETGVEFVFESAIVPNWRDGKIRLRNVVLSRGPQRRPAHKHDDDAAITAAAATTTEAAAASARSNGTSDTASIASEPSEQAALGDTACGPLSSLEGETSYGIVVASPLEAAPAEEDTVLDTNLTMFRLTVDQVEVTLNMMRWFDGKGLLEHVSVSGVRGTVDRSHVYWDPDVPFIPAEHRHPSQPGDFELNSFSVNDLLVTMIQPGGFRPFKVSVISAHVPRLRKRWLLYDLLCADSVVGMFDDCLFSMHRAQQPATSPAPSPPADPLNGTHHRAILEKPPPEQRMSELRVDGINIDHLNAGVTGPFGWITSATVDISAHITFPVESDDDIIGQLLNEWVERIDAMAAARQHIGTFHDDLVASLIRSTATKIRPSTPAATSSSSSSSSSSSATTITGSSGGAGTNHSKLIIDLGVRFNNVKASVPLVAQDLSYVNNALIRPVVAYMNWHRTCIPVRCSVGIDLSEFDGAWTVYEAGLVDQISEQVGRALVQLTTDERERNRRLKRVGLWGLQ</sequence>
<evidence type="ECO:0000256" key="8">
    <source>
        <dbReference type="ARBA" id="ARBA00023136"/>
    </source>
</evidence>
<keyword evidence="8 11" id="KW-0472">Membrane</keyword>
<evidence type="ECO:0000313" key="12">
    <source>
        <dbReference type="EMBL" id="RKP27063.1"/>
    </source>
</evidence>
<evidence type="ECO:0000256" key="6">
    <source>
        <dbReference type="ARBA" id="ARBA00022989"/>
    </source>
</evidence>
<feature type="non-terminal residue" evidence="12">
    <location>
        <position position="1"/>
    </location>
</feature>
<protein>
    <submittedName>
        <fullName evidence="12">Mitochondrial distribution and morphology protein family 31/32</fullName>
    </submittedName>
</protein>
<evidence type="ECO:0000256" key="4">
    <source>
        <dbReference type="ARBA" id="ARBA00022792"/>
    </source>
</evidence>
<keyword evidence="7" id="KW-0496">Mitochondrion</keyword>
<evidence type="ECO:0000313" key="13">
    <source>
        <dbReference type="Proteomes" id="UP000278143"/>
    </source>
</evidence>
<organism evidence="12 13">
    <name type="scientific">Syncephalis pseudoplumigaleata</name>
    <dbReference type="NCBI Taxonomy" id="1712513"/>
    <lineage>
        <taxon>Eukaryota</taxon>
        <taxon>Fungi</taxon>
        <taxon>Fungi incertae sedis</taxon>
        <taxon>Zoopagomycota</taxon>
        <taxon>Zoopagomycotina</taxon>
        <taxon>Zoopagomycetes</taxon>
        <taxon>Zoopagales</taxon>
        <taxon>Piptocephalidaceae</taxon>
        <taxon>Syncephalis</taxon>
    </lineage>
</organism>
<comment type="function">
    <text evidence="9">Involved in the organization of the mitochondrial membranes and the global structure of the mitochondria. Also required for mitochondrial distribution and mobility as well as for the maintenance of mitochondrial DNA nucleoids structures.</text>
</comment>
<evidence type="ECO:0000256" key="2">
    <source>
        <dbReference type="ARBA" id="ARBA00005687"/>
    </source>
</evidence>
<evidence type="ECO:0000256" key="9">
    <source>
        <dbReference type="ARBA" id="ARBA00025191"/>
    </source>
</evidence>
<feature type="compositionally biased region" description="Low complexity" evidence="10">
    <location>
        <begin position="460"/>
        <end position="482"/>
    </location>
</feature>
<keyword evidence="4" id="KW-0999">Mitochondrion inner membrane</keyword>
<evidence type="ECO:0000256" key="5">
    <source>
        <dbReference type="ARBA" id="ARBA00022946"/>
    </source>
</evidence>
<dbReference type="GO" id="GO:0000001">
    <property type="term" value="P:mitochondrion inheritance"/>
    <property type="evidence" value="ECO:0007669"/>
    <property type="project" value="InterPro"/>
</dbReference>
<dbReference type="EMBL" id="KZ989278">
    <property type="protein sequence ID" value="RKP27063.1"/>
    <property type="molecule type" value="Genomic_DNA"/>
</dbReference>
<dbReference type="OrthoDB" id="17678at2759"/>
<feature type="compositionally biased region" description="Polar residues" evidence="10">
    <location>
        <begin position="148"/>
        <end position="163"/>
    </location>
</feature>
<dbReference type="GO" id="GO:0007005">
    <property type="term" value="P:mitochondrion organization"/>
    <property type="evidence" value="ECO:0007669"/>
    <property type="project" value="InterPro"/>
</dbReference>
<dbReference type="PANTHER" id="PTHR31068">
    <property type="entry name" value="MITOCHONDRIAL DISTRIBUTION AND MORPHOLOGY PROTEIN 31"/>
    <property type="match status" value="1"/>
</dbReference>
<evidence type="ECO:0000256" key="1">
    <source>
        <dbReference type="ARBA" id="ARBA00004273"/>
    </source>
</evidence>
<keyword evidence="6 11" id="KW-1133">Transmembrane helix</keyword>
<dbReference type="GO" id="GO:0005743">
    <property type="term" value="C:mitochondrial inner membrane"/>
    <property type="evidence" value="ECO:0007669"/>
    <property type="project" value="UniProtKB-SubCell"/>
</dbReference>
<feature type="non-terminal residue" evidence="12">
    <location>
        <position position="597"/>
    </location>
</feature>
<feature type="transmembrane region" description="Helical" evidence="11">
    <location>
        <begin position="37"/>
        <end position="66"/>
    </location>
</feature>
<dbReference type="Proteomes" id="UP000278143">
    <property type="component" value="Unassembled WGS sequence"/>
</dbReference>
<evidence type="ECO:0000256" key="7">
    <source>
        <dbReference type="ARBA" id="ARBA00023128"/>
    </source>
</evidence>
<evidence type="ECO:0000256" key="10">
    <source>
        <dbReference type="SAM" id="MobiDB-lite"/>
    </source>
</evidence>
<name>A0A4P9Z3D8_9FUNG</name>
<evidence type="ECO:0000256" key="11">
    <source>
        <dbReference type="SAM" id="Phobius"/>
    </source>
</evidence>
<gene>
    <name evidence="12" type="ORF">SYNPS1DRAFT_6365</name>
</gene>
<keyword evidence="5" id="KW-0809">Transit peptide</keyword>
<accession>A0A4P9Z3D8</accession>
<dbReference type="PANTHER" id="PTHR31068:SF0">
    <property type="entry name" value="MITOCHONDRIAL DISTRIBUTION AND MORPHOLOGY PROTEIN 31"/>
    <property type="match status" value="1"/>
</dbReference>
<feature type="region of interest" description="Disordered" evidence="10">
    <location>
        <begin position="145"/>
        <end position="171"/>
    </location>
</feature>
<keyword evidence="13" id="KW-1185">Reference proteome</keyword>